<feature type="transmembrane region" description="Helical" evidence="1">
    <location>
        <begin position="64"/>
        <end position="84"/>
    </location>
</feature>
<protein>
    <submittedName>
        <fullName evidence="2">Uncharacterized protein</fullName>
    </submittedName>
</protein>
<evidence type="ECO:0000313" key="2">
    <source>
        <dbReference type="EMBL" id="PJC22479.1"/>
    </source>
</evidence>
<dbReference type="EMBL" id="PFSK01000035">
    <property type="protein sequence ID" value="PJC22479.1"/>
    <property type="molecule type" value="Genomic_DNA"/>
</dbReference>
<accession>A0A2M8EIH3</accession>
<feature type="transmembrane region" description="Helical" evidence="1">
    <location>
        <begin position="12"/>
        <end position="30"/>
    </location>
</feature>
<proteinExistence type="predicted"/>
<feature type="transmembrane region" description="Helical" evidence="1">
    <location>
        <begin position="187"/>
        <end position="207"/>
    </location>
</feature>
<feature type="non-terminal residue" evidence="2">
    <location>
        <position position="245"/>
    </location>
</feature>
<keyword evidence="1" id="KW-0472">Membrane</keyword>
<feature type="transmembrane region" description="Helical" evidence="1">
    <location>
        <begin position="128"/>
        <end position="149"/>
    </location>
</feature>
<name>A0A2M8EIH3_UNCKA</name>
<feature type="transmembrane region" description="Helical" evidence="1">
    <location>
        <begin position="213"/>
        <end position="234"/>
    </location>
</feature>
<keyword evidence="1" id="KW-0812">Transmembrane</keyword>
<feature type="transmembrane region" description="Helical" evidence="1">
    <location>
        <begin position="96"/>
        <end position="116"/>
    </location>
</feature>
<feature type="transmembrane region" description="Helical" evidence="1">
    <location>
        <begin position="161"/>
        <end position="180"/>
    </location>
</feature>
<comment type="caution">
    <text evidence="2">The sequence shown here is derived from an EMBL/GenBank/DDBJ whole genome shotgun (WGS) entry which is preliminary data.</text>
</comment>
<evidence type="ECO:0000313" key="3">
    <source>
        <dbReference type="Proteomes" id="UP000228781"/>
    </source>
</evidence>
<reference evidence="3" key="1">
    <citation type="submission" date="2017-09" db="EMBL/GenBank/DDBJ databases">
        <title>Depth-based differentiation of microbial function through sediment-hosted aquifers and enrichment of novel symbionts in the deep terrestrial subsurface.</title>
        <authorList>
            <person name="Probst A.J."/>
            <person name="Ladd B."/>
            <person name="Jarett J.K."/>
            <person name="Geller-Mcgrath D.E."/>
            <person name="Sieber C.M.K."/>
            <person name="Emerson J.B."/>
            <person name="Anantharaman K."/>
            <person name="Thomas B.C."/>
            <person name="Malmstrom R."/>
            <person name="Stieglmeier M."/>
            <person name="Klingl A."/>
            <person name="Woyke T."/>
            <person name="Ryan C.M."/>
            <person name="Banfield J.F."/>
        </authorList>
    </citation>
    <scope>NUCLEOTIDE SEQUENCE [LARGE SCALE GENOMIC DNA]</scope>
</reference>
<gene>
    <name evidence="2" type="ORF">CO059_02440</name>
</gene>
<sequence>MQFEVLLTSKRIRFLLVSIILTLGLVFLSSPPYSTQIFWVYILALLAVFLSNFVLGGTVGIEKLTLLLLPAALTLGAGFSQFFFPNFTTLFRVGGWVSFFLAFYITLLALSIFKVVRIKGEVIPLERVARPTLFLLSFVAAFLLLTTIYKHALGVGVEIPLVFLMGFILSLPFLWALTLADLLERDHLLGAFLVGIGLAQISAALSFYPWEAFLRGLVEATFFYALLGIARAYFERHLKYSIVLE</sequence>
<dbReference type="Proteomes" id="UP000228781">
    <property type="component" value="Unassembled WGS sequence"/>
</dbReference>
<feature type="transmembrane region" description="Helical" evidence="1">
    <location>
        <begin position="36"/>
        <end position="55"/>
    </location>
</feature>
<organism evidence="2 3">
    <name type="scientific">candidate division WWE3 bacterium CG_4_9_14_0_2_um_filter_48_10</name>
    <dbReference type="NCBI Taxonomy" id="1975078"/>
    <lineage>
        <taxon>Bacteria</taxon>
        <taxon>Katanobacteria</taxon>
    </lineage>
</organism>
<keyword evidence="1" id="KW-1133">Transmembrane helix</keyword>
<evidence type="ECO:0000256" key="1">
    <source>
        <dbReference type="SAM" id="Phobius"/>
    </source>
</evidence>
<dbReference type="AlphaFoldDB" id="A0A2M8EIH3"/>